<dbReference type="AlphaFoldDB" id="A0A6J6XXW2"/>
<keyword evidence="1" id="KW-1133">Transmembrane helix</keyword>
<feature type="transmembrane region" description="Helical" evidence="1">
    <location>
        <begin position="68"/>
        <end position="87"/>
    </location>
</feature>
<keyword evidence="1" id="KW-0472">Membrane</keyword>
<dbReference type="Pfam" id="PF14248">
    <property type="entry name" value="DUF4345"/>
    <property type="match status" value="1"/>
</dbReference>
<keyword evidence="1" id="KW-0812">Transmembrane</keyword>
<feature type="transmembrane region" description="Helical" evidence="1">
    <location>
        <begin position="44"/>
        <end position="62"/>
    </location>
</feature>
<evidence type="ECO:0000313" key="2">
    <source>
        <dbReference type="EMBL" id="CAB4702094.1"/>
    </source>
</evidence>
<reference evidence="3" key="1">
    <citation type="submission" date="2020-05" db="EMBL/GenBank/DDBJ databases">
        <authorList>
            <person name="Chiriac C."/>
            <person name="Salcher M."/>
            <person name="Ghai R."/>
            <person name="Kavagutti S V."/>
        </authorList>
    </citation>
    <scope>NUCLEOTIDE SEQUENCE</scope>
</reference>
<evidence type="ECO:0000256" key="1">
    <source>
        <dbReference type="SAM" id="Phobius"/>
    </source>
</evidence>
<dbReference type="EMBL" id="CAEZXM010000256">
    <property type="protein sequence ID" value="CAB4702094.1"/>
    <property type="molecule type" value="Genomic_DNA"/>
</dbReference>
<organism evidence="3">
    <name type="scientific">freshwater metagenome</name>
    <dbReference type="NCBI Taxonomy" id="449393"/>
    <lineage>
        <taxon>unclassified sequences</taxon>
        <taxon>metagenomes</taxon>
        <taxon>ecological metagenomes</taxon>
    </lineage>
</organism>
<feature type="transmembrane region" description="Helical" evidence="1">
    <location>
        <begin position="6"/>
        <end position="23"/>
    </location>
</feature>
<proteinExistence type="predicted"/>
<protein>
    <submittedName>
        <fullName evidence="3">Unannotated protein</fullName>
    </submittedName>
</protein>
<accession>A0A6J6XXW2</accession>
<dbReference type="InterPro" id="IPR025597">
    <property type="entry name" value="DUF4345"/>
</dbReference>
<evidence type="ECO:0000313" key="3">
    <source>
        <dbReference type="EMBL" id="CAB4801045.1"/>
    </source>
</evidence>
<name>A0A6J6XXW2_9ZZZZ</name>
<gene>
    <name evidence="2" type="ORF">UFOPK2366_01311</name>
    <name evidence="3" type="ORF">UFOPK2992_01024</name>
</gene>
<sequence length="112" mass="11368">MNAVGYVGSILSVLAGVLGLIWPEQVSRTIGLRIPSRLGTSEVRATYGGLFIGSGLAVALIASSDAALVLGAAWGGAFVARAISFVVDKSRTKENVAGLVIEAVMAALLILA</sequence>
<dbReference type="EMBL" id="CAFAAI010000170">
    <property type="protein sequence ID" value="CAB4801045.1"/>
    <property type="molecule type" value="Genomic_DNA"/>
</dbReference>